<evidence type="ECO:0000313" key="3">
    <source>
        <dbReference type="Proteomes" id="UP001589887"/>
    </source>
</evidence>
<organism evidence="2 3">
    <name type="scientific">Streptomyces noboritoensis</name>
    <dbReference type="NCBI Taxonomy" id="67337"/>
    <lineage>
        <taxon>Bacteria</taxon>
        <taxon>Bacillati</taxon>
        <taxon>Actinomycetota</taxon>
        <taxon>Actinomycetes</taxon>
        <taxon>Kitasatosporales</taxon>
        <taxon>Streptomycetaceae</taxon>
        <taxon>Streptomyces</taxon>
    </lineage>
</organism>
<evidence type="ECO:0000313" key="2">
    <source>
        <dbReference type="EMBL" id="MFC0844682.1"/>
    </source>
</evidence>
<dbReference type="RefSeq" id="WP_394319083.1">
    <property type="nucleotide sequence ID" value="NZ_JBHMQV010000009.1"/>
</dbReference>
<sequence>MNAHALLGLATGDWPGHSATQVLARVVLLAGPLIALYAAGSTPPAPHHPPSTTTKGSRR</sequence>
<proteinExistence type="predicted"/>
<evidence type="ECO:0000256" key="1">
    <source>
        <dbReference type="SAM" id="MobiDB-lite"/>
    </source>
</evidence>
<accession>A0ABV6TFW6</accession>
<comment type="caution">
    <text evidence="2">The sequence shown here is derived from an EMBL/GenBank/DDBJ whole genome shotgun (WGS) entry which is preliminary data.</text>
</comment>
<feature type="compositionally biased region" description="Low complexity" evidence="1">
    <location>
        <begin position="50"/>
        <end position="59"/>
    </location>
</feature>
<name>A0ABV6TFW6_9ACTN</name>
<gene>
    <name evidence="2" type="ORF">ACFH04_13335</name>
</gene>
<keyword evidence="3" id="KW-1185">Reference proteome</keyword>
<dbReference type="Proteomes" id="UP001589887">
    <property type="component" value="Unassembled WGS sequence"/>
</dbReference>
<protein>
    <submittedName>
        <fullName evidence="2">Uncharacterized protein</fullName>
    </submittedName>
</protein>
<feature type="region of interest" description="Disordered" evidence="1">
    <location>
        <begin position="38"/>
        <end position="59"/>
    </location>
</feature>
<reference evidence="2 3" key="1">
    <citation type="submission" date="2024-09" db="EMBL/GenBank/DDBJ databases">
        <authorList>
            <person name="Sun Q."/>
            <person name="Mori K."/>
        </authorList>
    </citation>
    <scope>NUCLEOTIDE SEQUENCE [LARGE SCALE GENOMIC DNA]</scope>
    <source>
        <strain evidence="2 3">JCM 4557</strain>
    </source>
</reference>
<dbReference type="EMBL" id="JBHMQV010000009">
    <property type="protein sequence ID" value="MFC0844682.1"/>
    <property type="molecule type" value="Genomic_DNA"/>
</dbReference>